<keyword evidence="6" id="KW-1185">Reference proteome</keyword>
<name>A0ABP0CSS1_9PEZI</name>
<dbReference type="Gene3D" id="3.50.50.60">
    <property type="entry name" value="FAD/NAD(P)-binding domain"/>
    <property type="match status" value="2"/>
</dbReference>
<evidence type="ECO:0000256" key="1">
    <source>
        <dbReference type="ARBA" id="ARBA00010139"/>
    </source>
</evidence>
<evidence type="ECO:0000313" key="6">
    <source>
        <dbReference type="Proteomes" id="UP001642406"/>
    </source>
</evidence>
<dbReference type="InterPro" id="IPR020946">
    <property type="entry name" value="Flavin_mOase-like"/>
</dbReference>
<comment type="similarity">
    <text evidence="1">Belongs to the FAD-binding monooxygenase family.</text>
</comment>
<dbReference type="SUPFAM" id="SSF51905">
    <property type="entry name" value="FAD/NAD(P)-binding domain"/>
    <property type="match status" value="2"/>
</dbReference>
<dbReference type="PRINTS" id="PR00411">
    <property type="entry name" value="PNDRDTASEI"/>
</dbReference>
<dbReference type="Pfam" id="PF00743">
    <property type="entry name" value="FMO-like"/>
    <property type="match status" value="1"/>
</dbReference>
<sequence>MGSVNILSADPTVPVTDEFLRSAIEKSNLNALRLALLQVTGDPELAKMRTRRHAVRGGAMYTHVLSDEDAPALKDKAYAYLSQRKAGDPVPPPPSKEEARKLVNIFGDEKVSDCEFEYDYEELAFTEFPRSANWTDGKKPPASQIEKFKVIVIGGGISGLAAAVQFKRLGINFQVIERQHDLGGTWLLNTYPDARVDVSSFLFQFKFIKGYHWSEYFATAGETQKYLAHVADKFQVRNRFLFNREVVSCIWHEDEGEWELTIKHSDGKVDIERCNAIVSGSGLFSTPKLPDIQGMEDFKAAGGSVFHTANWDHTVEYANKRVALLGTGSTGTQLASAVASKAKTLTVFQRTPNWIMNMEGYRAKIDDAVRYVFDNMPYYWNWFCYSAHATTQQLQYMQSYDRDWQANGGIINERNDLVRKALVQYIEKKTEGIPGLKDKLIPHYAPLVRRLVVDNGFYDTLRRDNVELVTEKIKTFTEKGIRTEDGIERQLDVVVLGTGFKTSQYFWPCKYVGRDGATMEEMWKKDGPRSYLGMTMPGFPNFFILYGPNHQPRSGAFYSWGEIWMRYISQCIVHLIENDKKSMDCRQDVFDEYNVRLDAACKELIWESKGSSYYVNELGRQSVNAPWHTADYHRMSQKPNFDDFVIR</sequence>
<dbReference type="Proteomes" id="UP001642406">
    <property type="component" value="Unassembled WGS sequence"/>
</dbReference>
<dbReference type="PRINTS" id="PR00368">
    <property type="entry name" value="FADPNR"/>
</dbReference>
<protein>
    <recommendedName>
        <fullName evidence="7">4-hydroxyacetophenone monooxygenase</fullName>
    </recommendedName>
</protein>
<dbReference type="InterPro" id="IPR051209">
    <property type="entry name" value="FAD-bind_Monooxygenase_sf"/>
</dbReference>
<keyword evidence="2" id="KW-0285">Flavoprotein</keyword>
<keyword evidence="3" id="KW-0274">FAD</keyword>
<evidence type="ECO:0000256" key="3">
    <source>
        <dbReference type="ARBA" id="ARBA00022827"/>
    </source>
</evidence>
<gene>
    <name evidence="5" type="ORF">SBRCBS47491_009204</name>
</gene>
<dbReference type="InterPro" id="IPR036188">
    <property type="entry name" value="FAD/NAD-bd_sf"/>
</dbReference>
<evidence type="ECO:0008006" key="7">
    <source>
        <dbReference type="Google" id="ProtNLM"/>
    </source>
</evidence>
<accession>A0ABP0CSS1</accession>
<proteinExistence type="inferred from homology"/>
<organism evidence="5 6">
    <name type="scientific">Sporothrix bragantina</name>
    <dbReference type="NCBI Taxonomy" id="671064"/>
    <lineage>
        <taxon>Eukaryota</taxon>
        <taxon>Fungi</taxon>
        <taxon>Dikarya</taxon>
        <taxon>Ascomycota</taxon>
        <taxon>Pezizomycotina</taxon>
        <taxon>Sordariomycetes</taxon>
        <taxon>Sordariomycetidae</taxon>
        <taxon>Ophiostomatales</taxon>
        <taxon>Ophiostomataceae</taxon>
        <taxon>Sporothrix</taxon>
    </lineage>
</organism>
<comment type="caution">
    <text evidence="5">The sequence shown here is derived from an EMBL/GenBank/DDBJ whole genome shotgun (WGS) entry which is preliminary data.</text>
</comment>
<evidence type="ECO:0000256" key="4">
    <source>
        <dbReference type="ARBA" id="ARBA00023002"/>
    </source>
</evidence>
<reference evidence="5 6" key="1">
    <citation type="submission" date="2024-01" db="EMBL/GenBank/DDBJ databases">
        <authorList>
            <person name="Allen C."/>
            <person name="Tagirdzhanova G."/>
        </authorList>
    </citation>
    <scope>NUCLEOTIDE SEQUENCE [LARGE SCALE GENOMIC DNA]</scope>
</reference>
<dbReference type="PANTHER" id="PTHR42877:SF4">
    <property type="entry name" value="FAD_NAD(P)-BINDING DOMAIN-CONTAINING PROTEIN-RELATED"/>
    <property type="match status" value="1"/>
</dbReference>
<dbReference type="EMBL" id="CAWUHC010000137">
    <property type="protein sequence ID" value="CAK7235182.1"/>
    <property type="molecule type" value="Genomic_DNA"/>
</dbReference>
<keyword evidence="4" id="KW-0560">Oxidoreductase</keyword>
<dbReference type="PANTHER" id="PTHR42877">
    <property type="entry name" value="L-ORNITHINE N(5)-MONOOXYGENASE-RELATED"/>
    <property type="match status" value="1"/>
</dbReference>
<evidence type="ECO:0000256" key="2">
    <source>
        <dbReference type="ARBA" id="ARBA00022630"/>
    </source>
</evidence>
<evidence type="ECO:0000313" key="5">
    <source>
        <dbReference type="EMBL" id="CAK7235182.1"/>
    </source>
</evidence>